<dbReference type="RefSeq" id="WP_027291488.1">
    <property type="nucleotide sequence ID" value="NZ_CALVFX010000001.1"/>
</dbReference>
<dbReference type="STRING" id="880526.GCA_000427365_01900"/>
<organism evidence="5 6">
    <name type="scientific">Rikenella microfusus</name>
    <dbReference type="NCBI Taxonomy" id="28139"/>
    <lineage>
        <taxon>Bacteria</taxon>
        <taxon>Pseudomonadati</taxon>
        <taxon>Bacteroidota</taxon>
        <taxon>Bacteroidia</taxon>
        <taxon>Bacteroidales</taxon>
        <taxon>Rikenellaceae</taxon>
        <taxon>Rikenella</taxon>
    </lineage>
</organism>
<dbReference type="SUPFAM" id="SSF111384">
    <property type="entry name" value="OmpH-like"/>
    <property type="match status" value="1"/>
</dbReference>
<dbReference type="PANTHER" id="PTHR35089:SF1">
    <property type="entry name" value="CHAPERONE PROTEIN SKP"/>
    <property type="match status" value="1"/>
</dbReference>
<dbReference type="SMART" id="SM00935">
    <property type="entry name" value="OmpH"/>
    <property type="match status" value="1"/>
</dbReference>
<dbReference type="Proteomes" id="UP000255233">
    <property type="component" value="Unassembled WGS sequence"/>
</dbReference>
<protein>
    <submittedName>
        <fullName evidence="5">Periplasmic chaperone</fullName>
    </submittedName>
</protein>
<dbReference type="InterPro" id="IPR024930">
    <property type="entry name" value="Skp_dom_sf"/>
</dbReference>
<gene>
    <name evidence="5" type="ORF">NCTC11190_01918</name>
</gene>
<keyword evidence="3" id="KW-0175">Coiled coil</keyword>
<dbReference type="GO" id="GO:0051082">
    <property type="term" value="F:unfolded protein binding"/>
    <property type="evidence" value="ECO:0007669"/>
    <property type="project" value="InterPro"/>
</dbReference>
<accession>A0A379MT24</accession>
<keyword evidence="2 4" id="KW-0732">Signal</keyword>
<proteinExistence type="inferred from homology"/>
<dbReference type="EMBL" id="UGVL01000001">
    <property type="protein sequence ID" value="SUE34685.1"/>
    <property type="molecule type" value="Genomic_DNA"/>
</dbReference>
<evidence type="ECO:0000313" key="6">
    <source>
        <dbReference type="Proteomes" id="UP000255233"/>
    </source>
</evidence>
<dbReference type="InterPro" id="IPR005632">
    <property type="entry name" value="Chaperone_Skp"/>
</dbReference>
<dbReference type="GO" id="GO:0005829">
    <property type="term" value="C:cytosol"/>
    <property type="evidence" value="ECO:0007669"/>
    <property type="project" value="TreeGrafter"/>
</dbReference>
<dbReference type="Gene3D" id="3.30.910.20">
    <property type="entry name" value="Skp domain"/>
    <property type="match status" value="1"/>
</dbReference>
<feature type="chain" id="PRO_5016903652" evidence="4">
    <location>
        <begin position="27"/>
        <end position="174"/>
    </location>
</feature>
<evidence type="ECO:0000256" key="2">
    <source>
        <dbReference type="ARBA" id="ARBA00022729"/>
    </source>
</evidence>
<evidence type="ECO:0000256" key="4">
    <source>
        <dbReference type="SAM" id="SignalP"/>
    </source>
</evidence>
<evidence type="ECO:0000256" key="3">
    <source>
        <dbReference type="SAM" id="Coils"/>
    </source>
</evidence>
<evidence type="ECO:0000256" key="1">
    <source>
        <dbReference type="ARBA" id="ARBA00009091"/>
    </source>
</evidence>
<dbReference type="OrthoDB" id="1524711at2"/>
<dbReference type="GO" id="GO:0050821">
    <property type="term" value="P:protein stabilization"/>
    <property type="evidence" value="ECO:0007669"/>
    <property type="project" value="TreeGrafter"/>
</dbReference>
<feature type="coiled-coil region" evidence="3">
    <location>
        <begin position="73"/>
        <end position="108"/>
    </location>
</feature>
<dbReference type="AlphaFoldDB" id="A0A379MT24"/>
<evidence type="ECO:0000313" key="5">
    <source>
        <dbReference type="EMBL" id="SUE34685.1"/>
    </source>
</evidence>
<dbReference type="PANTHER" id="PTHR35089">
    <property type="entry name" value="CHAPERONE PROTEIN SKP"/>
    <property type="match status" value="1"/>
</dbReference>
<keyword evidence="6" id="KW-1185">Reference proteome</keyword>
<dbReference type="Pfam" id="PF03938">
    <property type="entry name" value="OmpH"/>
    <property type="match status" value="1"/>
</dbReference>
<reference evidence="5 6" key="1">
    <citation type="submission" date="2018-06" db="EMBL/GenBank/DDBJ databases">
        <authorList>
            <consortium name="Pathogen Informatics"/>
            <person name="Doyle S."/>
        </authorList>
    </citation>
    <scope>NUCLEOTIDE SEQUENCE [LARGE SCALE GENOMIC DNA]</scope>
    <source>
        <strain evidence="5 6">NCTC11190</strain>
    </source>
</reference>
<feature type="signal peptide" evidence="4">
    <location>
        <begin position="1"/>
        <end position="26"/>
    </location>
</feature>
<name>A0A379MT24_9BACT</name>
<comment type="similarity">
    <text evidence="1">Belongs to the Skp family.</text>
</comment>
<sequence length="174" mass="19126">MKTTQKLTLALAAAAFLLIGTGSANAQKFGYLNSQELLSSMPETDSVQTQVADLGKELESQFKAMQAEMTTKAQDLQSNLSTLSETVRKQKEKDLFDLQTRLEEFQQSAQQEIQTKQMTLLKPVMEKAQAAITKVAKEQGLTAVFDLAAGGIAYYNESQMVNMLPLVKQSLGIQ</sequence>